<dbReference type="PROSITE" id="PS51704">
    <property type="entry name" value="GP_PDE"/>
    <property type="match status" value="1"/>
</dbReference>
<keyword evidence="1" id="KW-1133">Transmembrane helix</keyword>
<dbReference type="GO" id="GO:0006629">
    <property type="term" value="P:lipid metabolic process"/>
    <property type="evidence" value="ECO:0007669"/>
    <property type="project" value="InterPro"/>
</dbReference>
<evidence type="ECO:0000313" key="4">
    <source>
        <dbReference type="Proteomes" id="UP000715651"/>
    </source>
</evidence>
<feature type="transmembrane region" description="Helical" evidence="1">
    <location>
        <begin position="111"/>
        <end position="132"/>
    </location>
</feature>
<dbReference type="Gene3D" id="3.20.20.190">
    <property type="entry name" value="Phosphatidylinositol (PI) phosphodiesterase"/>
    <property type="match status" value="1"/>
</dbReference>
<sequence length="606" mass="68060">MFVIFARYQIVTKLLLTLVLLPLMRLMNRALLAASGMNMLTSSDFAHYFASPAGISMLVLSLLVAGLISGVDLFAFVHLSVAYRERDEKLSIGKAWLLGVKDTRRYVSPSGLLVLLFIVILMPILGFGFSSAATSWLHIPNFISSVIDATPLYLLIYLTVFLVSLWLSLRHIFVLHEVVDAQVSMREALRRSRRLTRHHVGALLWRSLLQELRYMLVWLAFFIPTMALYIGGLFLTYRVGWMGVEASELSVMLFAAEFYSLASLIFTPWLVDILTRLRIRFVSEAQQAGNLSISQDYQPFKSPARHKVFSPARIAAMLLATLAAFTLNSAFSAVVVSSPQTFITMRNTKVYAHRAGGDLGPENTIEGMLAAYKAHAYGSEIDVQRTKDGAYVLNHDDTFARVAGVNRRVSDMTLSEIKKLRVKNLLLDSQDNPNAVKYASVPTAREFLSAARGKMHVLLELKGPTANRKMADDMVSLVRELHMQKEVTLIGLDYQLISYVNTQYPDINTGFLYYYSFGDIEDAKAKTLIMEEGMANEDQLDVIHSAHRQAFVWTVNTNDSMDRFSFSSADAMITDYPVQALDSVWQAHHASTFEKLVGSLFVTLFY</sequence>
<name>A0A921FTF0_9BIFI</name>
<accession>A0A921FTF0</accession>
<keyword evidence="1" id="KW-0812">Transmembrane</keyword>
<evidence type="ECO:0000256" key="1">
    <source>
        <dbReference type="SAM" id="Phobius"/>
    </source>
</evidence>
<keyword evidence="1" id="KW-0472">Membrane</keyword>
<feature type="transmembrane region" description="Helical" evidence="1">
    <location>
        <begin position="216"/>
        <end position="237"/>
    </location>
</feature>
<gene>
    <name evidence="3" type="ORF">K8U78_00615</name>
</gene>
<feature type="transmembrane region" description="Helical" evidence="1">
    <location>
        <begin position="57"/>
        <end position="81"/>
    </location>
</feature>
<reference evidence="3" key="2">
    <citation type="submission" date="2021-09" db="EMBL/GenBank/DDBJ databases">
        <authorList>
            <person name="Gilroy R."/>
        </authorList>
    </citation>
    <scope>NUCLEOTIDE SEQUENCE</scope>
    <source>
        <strain evidence="3">578</strain>
    </source>
</reference>
<evidence type="ECO:0000259" key="2">
    <source>
        <dbReference type="PROSITE" id="PS51704"/>
    </source>
</evidence>
<feature type="domain" description="GP-PDE" evidence="2">
    <location>
        <begin position="348"/>
        <end position="584"/>
    </location>
</feature>
<dbReference type="Pfam" id="PF03009">
    <property type="entry name" value="GDPD"/>
    <property type="match status" value="1"/>
</dbReference>
<dbReference type="SUPFAM" id="SSF51695">
    <property type="entry name" value="PLC-like phosphodiesterases"/>
    <property type="match status" value="1"/>
</dbReference>
<protein>
    <submittedName>
        <fullName evidence="3">Glycerophosphoryl diester phosphodiesterase membrane domain-containing protein</fullName>
    </submittedName>
</protein>
<dbReference type="InterPro" id="IPR017946">
    <property type="entry name" value="PLC-like_Pdiesterase_TIM-brl"/>
</dbReference>
<feature type="transmembrane region" description="Helical" evidence="1">
    <location>
        <begin position="249"/>
        <end position="271"/>
    </location>
</feature>
<dbReference type="InterPro" id="IPR018476">
    <property type="entry name" value="GlyceroP-diester-Pdiesterase_M"/>
</dbReference>
<feature type="transmembrane region" description="Helical" evidence="1">
    <location>
        <begin position="314"/>
        <end position="336"/>
    </location>
</feature>
<evidence type="ECO:0000313" key="3">
    <source>
        <dbReference type="EMBL" id="HJF17674.1"/>
    </source>
</evidence>
<feature type="transmembrane region" description="Helical" evidence="1">
    <location>
        <begin position="152"/>
        <end position="169"/>
    </location>
</feature>
<dbReference type="InterPro" id="IPR030395">
    <property type="entry name" value="GP_PDE_dom"/>
</dbReference>
<dbReference type="PANTHER" id="PTHR46211:SF8">
    <property type="entry name" value="PHOSPHODIESTERASE"/>
    <property type="match status" value="1"/>
</dbReference>
<proteinExistence type="predicted"/>
<organism evidence="3 4">
    <name type="scientific">Aeriscardovia aeriphila</name>
    <dbReference type="NCBI Taxonomy" id="218139"/>
    <lineage>
        <taxon>Bacteria</taxon>
        <taxon>Bacillati</taxon>
        <taxon>Actinomycetota</taxon>
        <taxon>Actinomycetes</taxon>
        <taxon>Bifidobacteriales</taxon>
        <taxon>Bifidobacteriaceae</taxon>
        <taxon>Aeriscardovia</taxon>
    </lineage>
</organism>
<dbReference type="Proteomes" id="UP000715651">
    <property type="component" value="Unassembled WGS sequence"/>
</dbReference>
<reference evidence="3" key="1">
    <citation type="journal article" date="2021" name="PeerJ">
        <title>Extensive microbial diversity within the chicken gut microbiome revealed by metagenomics and culture.</title>
        <authorList>
            <person name="Gilroy R."/>
            <person name="Ravi A."/>
            <person name="Getino M."/>
            <person name="Pursley I."/>
            <person name="Horton D.L."/>
            <person name="Alikhan N.F."/>
            <person name="Baker D."/>
            <person name="Gharbi K."/>
            <person name="Hall N."/>
            <person name="Watson M."/>
            <person name="Adriaenssens E.M."/>
            <person name="Foster-Nyarko E."/>
            <person name="Jarju S."/>
            <person name="Secka A."/>
            <person name="Antonio M."/>
            <person name="Oren A."/>
            <person name="Chaudhuri R.R."/>
            <person name="La Ragione R."/>
            <person name="Hildebrand F."/>
            <person name="Pallen M.J."/>
        </authorList>
    </citation>
    <scope>NUCLEOTIDE SEQUENCE</scope>
    <source>
        <strain evidence="3">578</strain>
    </source>
</reference>
<dbReference type="EMBL" id="DYWK01000002">
    <property type="protein sequence ID" value="HJF17674.1"/>
    <property type="molecule type" value="Genomic_DNA"/>
</dbReference>
<dbReference type="GO" id="GO:0008081">
    <property type="term" value="F:phosphoric diester hydrolase activity"/>
    <property type="evidence" value="ECO:0007669"/>
    <property type="project" value="InterPro"/>
</dbReference>
<dbReference type="Pfam" id="PF10110">
    <property type="entry name" value="GPDPase_memb"/>
    <property type="match status" value="1"/>
</dbReference>
<dbReference type="PANTHER" id="PTHR46211">
    <property type="entry name" value="GLYCEROPHOSPHORYL DIESTER PHOSPHODIESTERASE"/>
    <property type="match status" value="1"/>
</dbReference>
<comment type="caution">
    <text evidence="3">The sequence shown here is derived from an EMBL/GenBank/DDBJ whole genome shotgun (WGS) entry which is preliminary data.</text>
</comment>
<dbReference type="AlphaFoldDB" id="A0A921FTF0"/>